<dbReference type="PANTHER" id="PTHR44298:SF1">
    <property type="entry name" value="DNAJ HOMOLOG SUBFAMILY B MEMBER 11"/>
    <property type="match status" value="1"/>
</dbReference>
<evidence type="ECO:0000256" key="1">
    <source>
        <dbReference type="ARBA" id="ARBA00022729"/>
    </source>
</evidence>
<proteinExistence type="evidence at transcript level"/>
<dbReference type="SUPFAM" id="SSF46565">
    <property type="entry name" value="Chaperone J-domain"/>
    <property type="match status" value="1"/>
</dbReference>
<dbReference type="SUPFAM" id="SSF49493">
    <property type="entry name" value="HSP40/DnaJ peptide-binding domain"/>
    <property type="match status" value="2"/>
</dbReference>
<evidence type="ECO:0000313" key="5">
    <source>
        <dbReference type="EMBL" id="ACO10834.1"/>
    </source>
</evidence>
<keyword evidence="1 3" id="KW-0732">Signal</keyword>
<dbReference type="GO" id="GO:0051787">
    <property type="term" value="F:misfolded protein binding"/>
    <property type="evidence" value="ECO:0007669"/>
    <property type="project" value="TreeGrafter"/>
</dbReference>
<name>C1BP81_CALRO</name>
<dbReference type="GO" id="GO:0006457">
    <property type="term" value="P:protein folding"/>
    <property type="evidence" value="ECO:0007669"/>
    <property type="project" value="InterPro"/>
</dbReference>
<reference evidence="5" key="1">
    <citation type="submission" date="2009-03" db="EMBL/GenBank/DDBJ databases">
        <title>Caligus rogercresseyi ESTs and full-length cDNAs.</title>
        <authorList>
            <person name="Yasuike M."/>
            <person name="von Schalburg K."/>
            <person name="Cooper G."/>
            <person name="Leong J."/>
            <person name="Jones S.R.M."/>
            <person name="Koop B.F."/>
        </authorList>
    </citation>
    <scope>NUCLEOTIDE SEQUENCE</scope>
    <source>
        <tissue evidence="5">Whole tissue</tissue>
    </source>
</reference>
<dbReference type="PRINTS" id="PR00625">
    <property type="entry name" value="JDOMAIN"/>
</dbReference>
<dbReference type="InterPro" id="IPR018253">
    <property type="entry name" value="DnaJ_domain_CS"/>
</dbReference>
<dbReference type="SMART" id="SM00271">
    <property type="entry name" value="DnaJ"/>
    <property type="match status" value="1"/>
</dbReference>
<protein>
    <submittedName>
        <fullName evidence="5">DnaJ homolog subfamily B member 11</fullName>
    </submittedName>
</protein>
<dbReference type="FunFam" id="1.10.287.110:FF:000040">
    <property type="entry name" value="dnaJ homolog subfamily B member 11"/>
    <property type="match status" value="1"/>
</dbReference>
<feature type="domain" description="J" evidence="4">
    <location>
        <begin position="23"/>
        <end position="88"/>
    </location>
</feature>
<gene>
    <name evidence="5" type="primary">DJB11</name>
</gene>
<dbReference type="Gene3D" id="1.10.287.110">
    <property type="entry name" value="DnaJ domain"/>
    <property type="match status" value="1"/>
</dbReference>
<evidence type="ECO:0000256" key="3">
    <source>
        <dbReference type="SAM" id="SignalP"/>
    </source>
</evidence>
<dbReference type="InterPro" id="IPR036869">
    <property type="entry name" value="J_dom_sf"/>
</dbReference>
<sequence>MWFGAYLLSFALLGTVLVEAERDFYKILGVKRNANKNQIKKAYRQLAKEMHPDKNPNDPNANQRFQDLGAAYEALSDEDSRKLYDRCGEECLQKEGGRGGGGGDPFSSFFGDFGFNFFDNGGGGERQANKGASIVMDLAVSLEELYLGNFVEITHNKPVMKPAKGTRKCNCRQEMVTRSMGPGRFQMTQQQVCDECPNVKFVNEEHLLEVEVEVGMTNGMETKFVAEGEPHLDGDPGDLIIKIRTEPHSTFERKGDDLYTNLTISLTNALNGFETEIEHLDGHKVKITREKITWPGARIRKKGEGMPNYDNNNLFGTLYVTFDVKFPKTDLSPEEKESIAAILKQDSINEVYNGLRYSNSDSSTP</sequence>
<dbReference type="AlphaFoldDB" id="C1BP81"/>
<dbReference type="Pfam" id="PF01556">
    <property type="entry name" value="DnaJ_C"/>
    <property type="match status" value="1"/>
</dbReference>
<organism evidence="5">
    <name type="scientific">Caligus rogercresseyi</name>
    <name type="common">Sea louse</name>
    <dbReference type="NCBI Taxonomy" id="217165"/>
    <lineage>
        <taxon>Eukaryota</taxon>
        <taxon>Metazoa</taxon>
        <taxon>Ecdysozoa</taxon>
        <taxon>Arthropoda</taxon>
        <taxon>Crustacea</taxon>
        <taxon>Multicrustacea</taxon>
        <taxon>Hexanauplia</taxon>
        <taxon>Copepoda</taxon>
        <taxon>Siphonostomatoida</taxon>
        <taxon>Caligidae</taxon>
        <taxon>Caligus</taxon>
    </lineage>
</organism>
<dbReference type="CDD" id="cd10747">
    <property type="entry name" value="DnaJ_C"/>
    <property type="match status" value="1"/>
</dbReference>
<dbReference type="Gene3D" id="2.60.260.20">
    <property type="entry name" value="Urease metallochaperone UreE, N-terminal domain"/>
    <property type="match status" value="2"/>
</dbReference>
<dbReference type="EMBL" id="BT076410">
    <property type="protein sequence ID" value="ACO10834.1"/>
    <property type="molecule type" value="mRNA"/>
</dbReference>
<keyword evidence="2" id="KW-0325">Glycoprotein</keyword>
<dbReference type="InterPro" id="IPR008971">
    <property type="entry name" value="HSP40/DnaJ_pept-bd"/>
</dbReference>
<evidence type="ECO:0000256" key="2">
    <source>
        <dbReference type="ARBA" id="ARBA00023180"/>
    </source>
</evidence>
<dbReference type="Pfam" id="PF00226">
    <property type="entry name" value="DnaJ"/>
    <property type="match status" value="1"/>
</dbReference>
<feature type="chain" id="PRO_5002907608" evidence="3">
    <location>
        <begin position="21"/>
        <end position="365"/>
    </location>
</feature>
<evidence type="ECO:0000259" key="4">
    <source>
        <dbReference type="PROSITE" id="PS50076"/>
    </source>
</evidence>
<dbReference type="PROSITE" id="PS50076">
    <property type="entry name" value="DNAJ_2"/>
    <property type="match status" value="1"/>
</dbReference>
<dbReference type="FunFam" id="2.60.260.20:FF:000013">
    <property type="entry name" value="DnaJ subfamily B member 11"/>
    <property type="match status" value="1"/>
</dbReference>
<dbReference type="InterPro" id="IPR051736">
    <property type="entry name" value="DnaJ-B11-like"/>
</dbReference>
<accession>C1BP81</accession>
<dbReference type="PANTHER" id="PTHR44298">
    <property type="entry name" value="DNAJ HOMOLOG SUBFAMILY B MEMBER 11"/>
    <property type="match status" value="1"/>
</dbReference>
<dbReference type="GO" id="GO:0051082">
    <property type="term" value="F:unfolded protein binding"/>
    <property type="evidence" value="ECO:0007669"/>
    <property type="project" value="InterPro"/>
</dbReference>
<dbReference type="PROSITE" id="PS00636">
    <property type="entry name" value="DNAJ_1"/>
    <property type="match status" value="1"/>
</dbReference>
<dbReference type="CDD" id="cd06257">
    <property type="entry name" value="DnaJ"/>
    <property type="match status" value="1"/>
</dbReference>
<dbReference type="InterPro" id="IPR001623">
    <property type="entry name" value="DnaJ_domain"/>
</dbReference>
<dbReference type="GO" id="GO:0005783">
    <property type="term" value="C:endoplasmic reticulum"/>
    <property type="evidence" value="ECO:0007669"/>
    <property type="project" value="TreeGrafter"/>
</dbReference>
<dbReference type="InterPro" id="IPR002939">
    <property type="entry name" value="DnaJ_C"/>
</dbReference>
<feature type="signal peptide" evidence="3">
    <location>
        <begin position="1"/>
        <end position="20"/>
    </location>
</feature>